<dbReference type="Proteomes" id="UP000253209">
    <property type="component" value="Unassembled WGS sequence"/>
</dbReference>
<dbReference type="GO" id="GO:0009103">
    <property type="term" value="P:lipopolysaccharide biosynthetic process"/>
    <property type="evidence" value="ECO:0007669"/>
    <property type="project" value="UniProtKB-ARBA"/>
</dbReference>
<dbReference type="InterPro" id="IPR038731">
    <property type="entry name" value="RgtA/B/C-like"/>
</dbReference>
<feature type="domain" description="Glycosyltransferase RgtA/B/C/D-like" evidence="9">
    <location>
        <begin position="52"/>
        <end position="223"/>
    </location>
</feature>
<keyword evidence="4" id="KW-0808">Transferase</keyword>
<evidence type="ECO:0000256" key="4">
    <source>
        <dbReference type="ARBA" id="ARBA00022679"/>
    </source>
</evidence>
<dbReference type="EMBL" id="QGDC01000001">
    <property type="protein sequence ID" value="RCH56456.1"/>
    <property type="molecule type" value="Genomic_DNA"/>
</dbReference>
<reference evidence="10 11" key="1">
    <citation type="submission" date="2018-05" db="EMBL/GenBank/DDBJ databases">
        <title>Mucilaginibacter hurinus sp. nov., isolated from briquette warehouse soil.</title>
        <authorList>
            <person name="Choi L."/>
        </authorList>
    </citation>
    <scope>NUCLEOTIDE SEQUENCE [LARGE SCALE GENOMIC DNA]</scope>
    <source>
        <strain evidence="10 11">ZR32</strain>
    </source>
</reference>
<accession>A0A367GUE5</accession>
<evidence type="ECO:0000256" key="7">
    <source>
        <dbReference type="ARBA" id="ARBA00023136"/>
    </source>
</evidence>
<organism evidence="10 11">
    <name type="scientific">Mucilaginibacter hurinus</name>
    <dbReference type="NCBI Taxonomy" id="2201324"/>
    <lineage>
        <taxon>Bacteria</taxon>
        <taxon>Pseudomonadati</taxon>
        <taxon>Bacteroidota</taxon>
        <taxon>Sphingobacteriia</taxon>
        <taxon>Sphingobacteriales</taxon>
        <taxon>Sphingobacteriaceae</taxon>
        <taxon>Mucilaginibacter</taxon>
    </lineage>
</organism>
<feature type="transmembrane region" description="Helical" evidence="8">
    <location>
        <begin position="131"/>
        <end position="149"/>
    </location>
</feature>
<keyword evidence="5 8" id="KW-0812">Transmembrane</keyword>
<evidence type="ECO:0000313" key="10">
    <source>
        <dbReference type="EMBL" id="RCH56456.1"/>
    </source>
</evidence>
<evidence type="ECO:0000256" key="3">
    <source>
        <dbReference type="ARBA" id="ARBA00022676"/>
    </source>
</evidence>
<feature type="transmembrane region" description="Helical" evidence="8">
    <location>
        <begin position="321"/>
        <end position="338"/>
    </location>
</feature>
<evidence type="ECO:0000259" key="9">
    <source>
        <dbReference type="Pfam" id="PF13231"/>
    </source>
</evidence>
<dbReference type="GO" id="GO:0005886">
    <property type="term" value="C:plasma membrane"/>
    <property type="evidence" value="ECO:0007669"/>
    <property type="project" value="UniProtKB-SubCell"/>
</dbReference>
<comment type="subcellular location">
    <subcellularLocation>
        <location evidence="1">Cell membrane</location>
        <topology evidence="1">Multi-pass membrane protein</topology>
    </subcellularLocation>
</comment>
<dbReference type="AlphaFoldDB" id="A0A367GUE5"/>
<dbReference type="GO" id="GO:0016763">
    <property type="term" value="F:pentosyltransferase activity"/>
    <property type="evidence" value="ECO:0007669"/>
    <property type="project" value="TreeGrafter"/>
</dbReference>
<keyword evidence="6 8" id="KW-1133">Transmembrane helix</keyword>
<feature type="transmembrane region" description="Helical" evidence="8">
    <location>
        <begin position="104"/>
        <end position="124"/>
    </location>
</feature>
<dbReference type="PANTHER" id="PTHR33908">
    <property type="entry name" value="MANNOSYLTRANSFERASE YKCB-RELATED"/>
    <property type="match status" value="1"/>
</dbReference>
<dbReference type="InterPro" id="IPR050297">
    <property type="entry name" value="LipidA_mod_glycosyltrf_83"/>
</dbReference>
<name>A0A367GUE5_9SPHI</name>
<evidence type="ECO:0000256" key="1">
    <source>
        <dbReference type="ARBA" id="ARBA00004651"/>
    </source>
</evidence>
<evidence type="ECO:0000313" key="11">
    <source>
        <dbReference type="Proteomes" id="UP000253209"/>
    </source>
</evidence>
<evidence type="ECO:0000256" key="8">
    <source>
        <dbReference type="SAM" id="Phobius"/>
    </source>
</evidence>
<comment type="caution">
    <text evidence="10">The sequence shown here is derived from an EMBL/GenBank/DDBJ whole genome shotgun (WGS) entry which is preliminary data.</text>
</comment>
<keyword evidence="2" id="KW-1003">Cell membrane</keyword>
<feature type="transmembrane region" description="Helical" evidence="8">
    <location>
        <begin position="205"/>
        <end position="225"/>
    </location>
</feature>
<evidence type="ECO:0000256" key="2">
    <source>
        <dbReference type="ARBA" id="ARBA00022475"/>
    </source>
</evidence>
<dbReference type="RefSeq" id="WP_114003353.1">
    <property type="nucleotide sequence ID" value="NZ_QGDC01000001.1"/>
</dbReference>
<feature type="transmembrane region" description="Helical" evidence="8">
    <location>
        <begin position="12"/>
        <end position="31"/>
    </location>
</feature>
<dbReference type="OrthoDB" id="9813729at2"/>
<feature type="transmembrane region" description="Helical" evidence="8">
    <location>
        <begin position="161"/>
        <end position="193"/>
    </location>
</feature>
<keyword evidence="3" id="KW-0328">Glycosyltransferase</keyword>
<keyword evidence="7 8" id="KW-0472">Membrane</keyword>
<feature type="transmembrane region" description="Helical" evidence="8">
    <location>
        <begin position="350"/>
        <end position="374"/>
    </location>
</feature>
<keyword evidence="11" id="KW-1185">Reference proteome</keyword>
<evidence type="ECO:0000256" key="6">
    <source>
        <dbReference type="ARBA" id="ARBA00022989"/>
    </source>
</evidence>
<feature type="transmembrane region" description="Helical" evidence="8">
    <location>
        <begin position="290"/>
        <end position="309"/>
    </location>
</feature>
<dbReference type="Pfam" id="PF13231">
    <property type="entry name" value="PMT_2"/>
    <property type="match status" value="1"/>
</dbReference>
<sequence>MKITKQNAAKNVFYIIGCTFIIRLLIAHYTGLGMGESYYFRGALTIEWSYFDQPPLFFWLSWLSIKLFGITTLGLRFPAVLLFAGSSWLLFILTRYLFNAAAGFWAVVLMNLSAVFTISVAAWFQPDAPLIFFWLAAAYCFARVLDVRLSEGSTQKRNVYLWWTLTGVLMGLATLSKYHVLFLFAGVFLYVITDKNRWHWLIHPGPYLAVGITLLISFPVVWWNYQNNWASFVFQGSRAGADENFTLHPEWLLRSIAGQALWMLPWIWYPVVKQLFTAYKLRTTSTVYSFVFWTAVLPVVFFTVVTLWADLQYHFHWQAPGYMMLFMPLGYFINKALNSDNRQQKRVRQWLAFSVAFTVLTITVLSLHMVTGFWQAYGPKWLVSLNGDIDDPTIQGIDYEDIHTRFEKEGWMDNKKLFVGSPRWWLAGKVDWALKGKKDIVCFNSDPRNIAFLVDPKKLTGHDAVIIGQRHQENIDNDVKPFFDSVTQLPDINIVRNGIVELRLQVYYCKNFRQSEQERSDLPLYRQLNGQPPFSQQ</sequence>
<proteinExistence type="predicted"/>
<gene>
    <name evidence="10" type="ORF">DJ568_00935</name>
</gene>
<protein>
    <recommendedName>
        <fullName evidence="9">Glycosyltransferase RgtA/B/C/D-like domain-containing protein</fullName>
    </recommendedName>
</protein>
<dbReference type="PANTHER" id="PTHR33908:SF11">
    <property type="entry name" value="MEMBRANE PROTEIN"/>
    <property type="match status" value="1"/>
</dbReference>
<evidence type="ECO:0000256" key="5">
    <source>
        <dbReference type="ARBA" id="ARBA00022692"/>
    </source>
</evidence>